<accession>A0A9D1FM70</accession>
<organism evidence="2 3">
    <name type="scientific">Candidatus Merdivicinus excrementipullorum</name>
    <dbReference type="NCBI Taxonomy" id="2840867"/>
    <lineage>
        <taxon>Bacteria</taxon>
        <taxon>Bacillati</taxon>
        <taxon>Bacillota</taxon>
        <taxon>Clostridia</taxon>
        <taxon>Eubacteriales</taxon>
        <taxon>Oscillospiraceae</taxon>
        <taxon>Oscillospiraceae incertae sedis</taxon>
        <taxon>Candidatus Merdivicinus</taxon>
    </lineage>
</organism>
<sequence>MKYKASWFPAVFAGLAWIAAILLYVLPLMGLPRQPWLWGLSLFLPALFLTATALLSEQHIFRAPLTICSTVLVSIAGIIGALCLLLFLCVDAAVHPVTDPKQYERILGLCGYPERESVSAFPPEIPKGASDVCFSYHFPLLQAGEELSLTMTLPEEQADRLKAEAEALPDFPSPEYLTKFEFEDAEDGKVWYSYCYKPGDWNHGELGAVFWKGNTLCYYMEDW</sequence>
<protein>
    <submittedName>
        <fullName evidence="2">Uncharacterized protein</fullName>
    </submittedName>
</protein>
<feature type="transmembrane region" description="Helical" evidence="1">
    <location>
        <begin position="36"/>
        <end position="55"/>
    </location>
</feature>
<name>A0A9D1FM70_9FIRM</name>
<proteinExistence type="predicted"/>
<reference evidence="2" key="2">
    <citation type="journal article" date="2021" name="PeerJ">
        <title>Extensive microbial diversity within the chicken gut microbiome revealed by metagenomics and culture.</title>
        <authorList>
            <person name="Gilroy R."/>
            <person name="Ravi A."/>
            <person name="Getino M."/>
            <person name="Pursley I."/>
            <person name="Horton D.L."/>
            <person name="Alikhan N.F."/>
            <person name="Baker D."/>
            <person name="Gharbi K."/>
            <person name="Hall N."/>
            <person name="Watson M."/>
            <person name="Adriaenssens E.M."/>
            <person name="Foster-Nyarko E."/>
            <person name="Jarju S."/>
            <person name="Secka A."/>
            <person name="Antonio M."/>
            <person name="Oren A."/>
            <person name="Chaudhuri R.R."/>
            <person name="La Ragione R."/>
            <person name="Hildebrand F."/>
            <person name="Pallen M.J."/>
        </authorList>
    </citation>
    <scope>NUCLEOTIDE SEQUENCE</scope>
    <source>
        <strain evidence="2">CHK199-13235</strain>
    </source>
</reference>
<keyword evidence="1" id="KW-0472">Membrane</keyword>
<evidence type="ECO:0000256" key="1">
    <source>
        <dbReference type="SAM" id="Phobius"/>
    </source>
</evidence>
<reference evidence="2" key="1">
    <citation type="submission" date="2020-10" db="EMBL/GenBank/DDBJ databases">
        <authorList>
            <person name="Gilroy R."/>
        </authorList>
    </citation>
    <scope>NUCLEOTIDE SEQUENCE</scope>
    <source>
        <strain evidence="2">CHK199-13235</strain>
    </source>
</reference>
<evidence type="ECO:0000313" key="3">
    <source>
        <dbReference type="Proteomes" id="UP000824002"/>
    </source>
</evidence>
<dbReference type="AlphaFoldDB" id="A0A9D1FM70"/>
<evidence type="ECO:0000313" key="2">
    <source>
        <dbReference type="EMBL" id="HIS76062.1"/>
    </source>
</evidence>
<gene>
    <name evidence="2" type="ORF">IAB51_04535</name>
</gene>
<dbReference type="Proteomes" id="UP000824002">
    <property type="component" value="Unassembled WGS sequence"/>
</dbReference>
<feature type="transmembrane region" description="Helical" evidence="1">
    <location>
        <begin position="67"/>
        <end position="88"/>
    </location>
</feature>
<comment type="caution">
    <text evidence="2">The sequence shown here is derived from an EMBL/GenBank/DDBJ whole genome shotgun (WGS) entry which is preliminary data.</text>
</comment>
<dbReference type="EMBL" id="DVJP01000031">
    <property type="protein sequence ID" value="HIS76062.1"/>
    <property type="molecule type" value="Genomic_DNA"/>
</dbReference>
<keyword evidence="1" id="KW-1133">Transmembrane helix</keyword>
<keyword evidence="1" id="KW-0812">Transmembrane</keyword>
<feature type="transmembrane region" description="Helical" evidence="1">
    <location>
        <begin position="7"/>
        <end position="30"/>
    </location>
</feature>